<dbReference type="EMBL" id="UZWE01000072">
    <property type="protein sequence ID" value="VDS10668.1"/>
    <property type="molecule type" value="Genomic_DNA"/>
</dbReference>
<accession>A0A3S4D238</accession>
<dbReference type="SUPFAM" id="SSF48239">
    <property type="entry name" value="Terpenoid cyclases/Protein prenyltransferases"/>
    <property type="match status" value="1"/>
</dbReference>
<keyword evidence="2" id="KW-1185">Reference proteome</keyword>
<dbReference type="Proteomes" id="UP000270743">
    <property type="component" value="Unassembled WGS sequence"/>
</dbReference>
<proteinExistence type="predicted"/>
<gene>
    <name evidence="1" type="ORF">PARHAE_03886</name>
</gene>
<sequence length="692" mass="71091">MRHPDALAATARRLMAMQGPDGLWGGFRLRPGESRDWVGAVAALSLAEAAGSGRLPPALAAAARARTERAADALRLRERPGGGWGYNGAVPPDSDSTAAVLRLFAALGRTAPASAAFLAMQGDPAQGWATYGPMRSWDHWSLPCPEVDAASALALFAAQALDRDDLAALWRKRLALAQDDAGHWRAYWWPGPGTATLAAIEVWAAAGRPAPRPRLPDPATPAMPALDAVTLAQARGLLDAAQGAHALADACARMAGLGRWPADAVLLAPPRHPASPPGDSSPEGRGALTAAAALRALAALPDPRTRPAHTRPAPRVAQDLEPLARTLGLSPQAARMARHAGHALLDPLLGAPLPWPNKAVSSLARGWPVEFSATLDPDHRPALRLACDLGDPRLSPAGRAGTARAALIRAAKVLGMDPLPLQAGLAPLIAQARRADPAERFLIWGGLDLTDGPQGPQPVLKAYANLAVAGPDPACRLALAARIVASAGGAAVGPHLLALDAALAAGRPQQMGLALTAQGLAGAKVYWELPGHDAAAVGRLADALGLALPPGFTPEIPGIASPAAALRGLSGLAVHADPVRGLVSELTLATQAAQGVTWRDGHETASIAAWAGGLGLSAASALALMAALRRDGPAPRSLHTLTLRPDGGLRAAIYLHADGWLERRLSAPVPFHVPDSIPPRHPAPAPLQGGSP</sequence>
<evidence type="ECO:0000313" key="1">
    <source>
        <dbReference type="EMBL" id="VDS10668.1"/>
    </source>
</evidence>
<evidence type="ECO:0008006" key="3">
    <source>
        <dbReference type="Google" id="ProtNLM"/>
    </source>
</evidence>
<reference evidence="1 2" key="1">
    <citation type="submission" date="2018-12" db="EMBL/GenBank/DDBJ databases">
        <authorList>
            <person name="Criscuolo A."/>
        </authorList>
    </citation>
    <scope>NUCLEOTIDE SEQUENCE [LARGE SCALE GENOMIC DNA]</scope>
    <source>
        <strain evidence="1">ACIP1116241</strain>
    </source>
</reference>
<dbReference type="Gene3D" id="1.50.10.20">
    <property type="match status" value="1"/>
</dbReference>
<dbReference type="InterPro" id="IPR008930">
    <property type="entry name" value="Terpenoid_cyclase/PrenylTrfase"/>
</dbReference>
<protein>
    <recommendedName>
        <fullName evidence="3">Squalene--hopene cyclase</fullName>
    </recommendedName>
</protein>
<dbReference type="OrthoDB" id="8482301at2"/>
<dbReference type="AlphaFoldDB" id="A0A3S4D238"/>
<evidence type="ECO:0000313" key="2">
    <source>
        <dbReference type="Proteomes" id="UP000270743"/>
    </source>
</evidence>
<name>A0A3S4D238_9RHOB</name>
<dbReference type="RefSeq" id="WP_126156217.1">
    <property type="nucleotide sequence ID" value="NZ_UZWE01000072.1"/>
</dbReference>
<organism evidence="1 2">
    <name type="scientific">Paracoccus haematequi</name>
    <dbReference type="NCBI Taxonomy" id="2491866"/>
    <lineage>
        <taxon>Bacteria</taxon>
        <taxon>Pseudomonadati</taxon>
        <taxon>Pseudomonadota</taxon>
        <taxon>Alphaproteobacteria</taxon>
        <taxon>Rhodobacterales</taxon>
        <taxon>Paracoccaceae</taxon>
        <taxon>Paracoccus</taxon>
    </lineage>
</organism>